<dbReference type="PROSITE" id="PS00107">
    <property type="entry name" value="PROTEIN_KINASE_ATP"/>
    <property type="match status" value="1"/>
</dbReference>
<dbReference type="Gene3D" id="3.30.200.20">
    <property type="entry name" value="Phosphorylase Kinase, domain 1"/>
    <property type="match status" value="1"/>
</dbReference>
<keyword evidence="7" id="KW-0067">ATP-binding</keyword>
<dbReference type="SUPFAM" id="SSF56112">
    <property type="entry name" value="Protein kinase-like (PK-like)"/>
    <property type="match status" value="1"/>
</dbReference>
<accession>A0ABY9DJM4</accession>
<dbReference type="PROSITE" id="PS51698">
    <property type="entry name" value="U_BOX"/>
    <property type="match status" value="1"/>
</dbReference>
<dbReference type="EMBL" id="CP126663">
    <property type="protein sequence ID" value="WKA07262.1"/>
    <property type="molecule type" value="Genomic_DNA"/>
</dbReference>
<dbReference type="InterPro" id="IPR001245">
    <property type="entry name" value="Ser-Thr/Tyr_kinase_cat_dom"/>
</dbReference>
<comment type="pathway">
    <text evidence="3">Protein modification; protein ubiquitination.</text>
</comment>
<dbReference type="InterPro" id="IPR013083">
    <property type="entry name" value="Znf_RING/FYVE/PHD"/>
</dbReference>
<dbReference type="CDD" id="cd01989">
    <property type="entry name" value="USP_STK_Ubox_N"/>
    <property type="match status" value="1"/>
</dbReference>
<feature type="coiled-coil region" evidence="8">
    <location>
        <begin position="359"/>
        <end position="414"/>
    </location>
</feature>
<dbReference type="PANTHER" id="PTHR45647:SF22">
    <property type="entry name" value="U-BOX DOMAIN-CONTAINING PROTEIN 32"/>
    <property type="match status" value="1"/>
</dbReference>
<dbReference type="PROSITE" id="PS50011">
    <property type="entry name" value="PROTEIN_KINASE_DOM"/>
    <property type="match status" value="1"/>
</dbReference>
<dbReference type="InterPro" id="IPR000719">
    <property type="entry name" value="Prot_kinase_dom"/>
</dbReference>
<evidence type="ECO:0000256" key="8">
    <source>
        <dbReference type="SAM" id="Coils"/>
    </source>
</evidence>
<keyword evidence="13" id="KW-1185">Reference proteome</keyword>
<dbReference type="InterPro" id="IPR006016">
    <property type="entry name" value="UspA"/>
</dbReference>
<protein>
    <recommendedName>
        <fullName evidence="4">RING-type E3 ubiquitin transferase</fullName>
        <ecNumber evidence="4">2.3.2.27</ecNumber>
    </recommendedName>
</protein>
<proteinExistence type="predicted"/>
<comment type="function">
    <text evidence="2">Functions as an E3 ubiquitin ligase.</text>
</comment>
<comment type="catalytic activity">
    <reaction evidence="1">
        <text>S-ubiquitinyl-[E2 ubiquitin-conjugating enzyme]-L-cysteine + [acceptor protein]-L-lysine = [E2 ubiquitin-conjugating enzyme]-L-cysteine + N(6)-ubiquitinyl-[acceptor protein]-L-lysine.</text>
        <dbReference type="EC" id="2.3.2.27"/>
    </reaction>
</comment>
<evidence type="ECO:0000256" key="1">
    <source>
        <dbReference type="ARBA" id="ARBA00000900"/>
    </source>
</evidence>
<feature type="domain" description="Protein kinase" evidence="10">
    <location>
        <begin position="491"/>
        <end position="752"/>
    </location>
</feature>
<evidence type="ECO:0000256" key="6">
    <source>
        <dbReference type="ARBA" id="ARBA00022786"/>
    </source>
</evidence>
<evidence type="ECO:0000256" key="3">
    <source>
        <dbReference type="ARBA" id="ARBA00004906"/>
    </source>
</evidence>
<dbReference type="InterPro" id="IPR017441">
    <property type="entry name" value="Protein_kinase_ATP_BS"/>
</dbReference>
<feature type="compositionally biased region" description="Low complexity" evidence="9">
    <location>
        <begin position="251"/>
        <end position="264"/>
    </location>
</feature>
<dbReference type="SMART" id="SM00504">
    <property type="entry name" value="Ubox"/>
    <property type="match status" value="1"/>
</dbReference>
<sequence length="840" mass="95455">MESCAEIENGPVGDVENTIFVAVGKRVEKSKTALFWAVKNFSGKRVCVLHVHQPENTYASVNKKVSANKLKQQAVKASYERERQNMMKLLNQYLLILAQKGVRAYKLWIEMENIEKGIVEIIAQKNIKWLVMGAAADKYYSKKMAELKSKKAIFVCQQAPLSCHIWFACKGYLIYTRGSRQVETEIEVSPPLLLLNKNVESKQSANLISESITYKQKSFDLSSLKSTGRMMLLQYHANTEENADEWDGMSRRSSSPRLSSSNWSNKGEVDSLHSTLCPKDEAQEEDSILPSVQKAHDGHHYSPSIIFLDEKNQGLATDGSYDRLEPAIMFTKNSKQDAFEESVKRWQAEDDAMEAIRKAKETETLHTKHMSKRKELEEELARGKEEVERMKNQQDELMKELQMVQDQRSILESRIAESHSSEKELEEKIISAVKLLISIRQKRDELLVEHKDAIREVNELRGSVQEEAASFCTPQFLSFSFMEINEATNNFDPSWKIGEGSYGSVYKGVLRHMHVAIKMLPFYGSQDHLEFQHEVEVSCRVRHPNLMTLIGTCPESRSLIYEYLQNGSLEDRLTCRNRTPPLPWQTRIRIATEICSALIFLHSNKPSIIHGNLKPTKVLLDGNYVCKLGDLDILRIIPPGENMTKTSPKSTSAYMDPEFLETGELAPELDVYSFGIIMMRLLTGRPALGIVNDVKCALENEVFNAVLDFSAGDWPLEQANQLAHLALRCCEKNHFNRPDLASEVWSVLEAMMVSCTASATCLGSRPHRRIPSHFICPIFQEVMKDPHIAADGFTYEADAIKGWLQSGHNTSPMTNLKLSDCNLLPNYALLYAIQEWQQRS</sequence>
<dbReference type="Gene3D" id="1.10.510.10">
    <property type="entry name" value="Transferase(Phosphotransferase) domain 1"/>
    <property type="match status" value="1"/>
</dbReference>
<dbReference type="Gene3D" id="3.40.50.620">
    <property type="entry name" value="HUPs"/>
    <property type="match status" value="1"/>
</dbReference>
<dbReference type="SUPFAM" id="SSF52402">
    <property type="entry name" value="Adenine nucleotide alpha hydrolases-like"/>
    <property type="match status" value="1"/>
</dbReference>
<dbReference type="Pfam" id="PF04564">
    <property type="entry name" value="U-box"/>
    <property type="match status" value="1"/>
</dbReference>
<keyword evidence="7" id="KW-0547">Nucleotide-binding</keyword>
<evidence type="ECO:0000256" key="2">
    <source>
        <dbReference type="ARBA" id="ARBA00003861"/>
    </source>
</evidence>
<feature type="region of interest" description="Disordered" evidence="9">
    <location>
        <begin position="243"/>
        <end position="272"/>
    </location>
</feature>
<dbReference type="PANTHER" id="PTHR45647">
    <property type="entry name" value="OS02G0152300 PROTEIN"/>
    <property type="match status" value="1"/>
</dbReference>
<dbReference type="CDD" id="cd16655">
    <property type="entry name" value="RING-Ubox_WDSUB1-like"/>
    <property type="match status" value="1"/>
</dbReference>
<evidence type="ECO:0000259" key="11">
    <source>
        <dbReference type="PROSITE" id="PS51698"/>
    </source>
</evidence>
<dbReference type="Proteomes" id="UP001227230">
    <property type="component" value="Chromosome 16"/>
</dbReference>
<gene>
    <name evidence="12" type="ORF">VitviT2T_025110</name>
</gene>
<dbReference type="InterPro" id="IPR014729">
    <property type="entry name" value="Rossmann-like_a/b/a_fold"/>
</dbReference>
<dbReference type="Pfam" id="PF07714">
    <property type="entry name" value="PK_Tyr_Ser-Thr"/>
    <property type="match status" value="1"/>
</dbReference>
<feature type="binding site" evidence="7">
    <location>
        <position position="518"/>
    </location>
    <ligand>
        <name>ATP</name>
        <dbReference type="ChEBI" id="CHEBI:30616"/>
    </ligand>
</feature>
<feature type="domain" description="U-box" evidence="11">
    <location>
        <begin position="769"/>
        <end position="840"/>
    </location>
</feature>
<dbReference type="EC" id="2.3.2.27" evidence="4"/>
<keyword evidence="8" id="KW-0175">Coiled coil</keyword>
<organism evidence="12 13">
    <name type="scientific">Vitis vinifera</name>
    <name type="common">Grape</name>
    <dbReference type="NCBI Taxonomy" id="29760"/>
    <lineage>
        <taxon>Eukaryota</taxon>
        <taxon>Viridiplantae</taxon>
        <taxon>Streptophyta</taxon>
        <taxon>Embryophyta</taxon>
        <taxon>Tracheophyta</taxon>
        <taxon>Spermatophyta</taxon>
        <taxon>Magnoliopsida</taxon>
        <taxon>eudicotyledons</taxon>
        <taxon>Gunneridae</taxon>
        <taxon>Pentapetalae</taxon>
        <taxon>rosids</taxon>
        <taxon>Vitales</taxon>
        <taxon>Vitaceae</taxon>
        <taxon>Viteae</taxon>
        <taxon>Vitis</taxon>
    </lineage>
</organism>
<evidence type="ECO:0000256" key="9">
    <source>
        <dbReference type="SAM" id="MobiDB-lite"/>
    </source>
</evidence>
<evidence type="ECO:0000256" key="7">
    <source>
        <dbReference type="PROSITE-ProRule" id="PRU10141"/>
    </source>
</evidence>
<dbReference type="InterPro" id="IPR051348">
    <property type="entry name" value="U-box_ubiquitin_ligases"/>
</dbReference>
<evidence type="ECO:0000313" key="12">
    <source>
        <dbReference type="EMBL" id="WKA07262.1"/>
    </source>
</evidence>
<reference evidence="12 13" key="1">
    <citation type="journal article" date="2023" name="Hortic Res">
        <title>The complete reference genome for grapevine (Vitis vinifera L.) genetics and breeding.</title>
        <authorList>
            <person name="Shi X."/>
            <person name="Cao S."/>
            <person name="Wang X."/>
            <person name="Huang S."/>
            <person name="Wang Y."/>
            <person name="Liu Z."/>
            <person name="Liu W."/>
            <person name="Leng X."/>
            <person name="Peng Y."/>
            <person name="Wang N."/>
            <person name="Wang Y."/>
            <person name="Ma Z."/>
            <person name="Xu X."/>
            <person name="Zhang F."/>
            <person name="Xue H."/>
            <person name="Zhong H."/>
            <person name="Wang Y."/>
            <person name="Zhang K."/>
            <person name="Velt A."/>
            <person name="Avia K."/>
            <person name="Holtgrawe D."/>
            <person name="Grimplet J."/>
            <person name="Matus J.T."/>
            <person name="Ware D."/>
            <person name="Wu X."/>
            <person name="Wang H."/>
            <person name="Liu C."/>
            <person name="Fang Y."/>
            <person name="Rustenholz C."/>
            <person name="Cheng Z."/>
            <person name="Xiao H."/>
            <person name="Zhou Y."/>
        </authorList>
    </citation>
    <scope>NUCLEOTIDE SEQUENCE [LARGE SCALE GENOMIC DNA]</scope>
    <source>
        <strain evidence="13">cv. Pinot noir / PN40024</strain>
        <tissue evidence="12">Leaf</tissue>
    </source>
</reference>
<keyword evidence="6" id="KW-0833">Ubl conjugation pathway</keyword>
<dbReference type="InterPro" id="IPR003613">
    <property type="entry name" value="Ubox_domain"/>
</dbReference>
<keyword evidence="5" id="KW-0808">Transferase</keyword>
<evidence type="ECO:0000259" key="10">
    <source>
        <dbReference type="PROSITE" id="PS50011"/>
    </source>
</evidence>
<name>A0ABY9DJM4_VITVI</name>
<dbReference type="InterPro" id="IPR011009">
    <property type="entry name" value="Kinase-like_dom_sf"/>
</dbReference>
<dbReference type="SUPFAM" id="SSF57850">
    <property type="entry name" value="RING/U-box"/>
    <property type="match status" value="1"/>
</dbReference>
<evidence type="ECO:0000256" key="4">
    <source>
        <dbReference type="ARBA" id="ARBA00012483"/>
    </source>
</evidence>
<evidence type="ECO:0000256" key="5">
    <source>
        <dbReference type="ARBA" id="ARBA00022679"/>
    </source>
</evidence>
<evidence type="ECO:0000313" key="13">
    <source>
        <dbReference type="Proteomes" id="UP001227230"/>
    </source>
</evidence>
<dbReference type="Gene3D" id="3.30.40.10">
    <property type="entry name" value="Zinc/RING finger domain, C3HC4 (zinc finger)"/>
    <property type="match status" value="1"/>
</dbReference>
<dbReference type="Pfam" id="PF00582">
    <property type="entry name" value="Usp"/>
    <property type="match status" value="1"/>
</dbReference>